<dbReference type="Pfam" id="PF13947">
    <property type="entry name" value="GUB_WAK_bind"/>
    <property type="match status" value="1"/>
</dbReference>
<gene>
    <name evidence="6" type="ORF">F511_15946</name>
</gene>
<dbReference type="Proteomes" id="UP000250235">
    <property type="component" value="Unassembled WGS sequence"/>
</dbReference>
<dbReference type="AlphaFoldDB" id="A0A2Z7BPD3"/>
<dbReference type="EMBL" id="KV003883">
    <property type="protein sequence ID" value="KZV36441.1"/>
    <property type="molecule type" value="Genomic_DNA"/>
</dbReference>
<keyword evidence="6" id="KW-0418">Kinase</keyword>
<organism evidence="6 7">
    <name type="scientific">Dorcoceras hygrometricum</name>
    <dbReference type="NCBI Taxonomy" id="472368"/>
    <lineage>
        <taxon>Eukaryota</taxon>
        <taxon>Viridiplantae</taxon>
        <taxon>Streptophyta</taxon>
        <taxon>Embryophyta</taxon>
        <taxon>Tracheophyta</taxon>
        <taxon>Spermatophyta</taxon>
        <taxon>Magnoliopsida</taxon>
        <taxon>eudicotyledons</taxon>
        <taxon>Gunneridae</taxon>
        <taxon>Pentapetalae</taxon>
        <taxon>asterids</taxon>
        <taxon>lamiids</taxon>
        <taxon>Lamiales</taxon>
        <taxon>Gesneriaceae</taxon>
        <taxon>Didymocarpoideae</taxon>
        <taxon>Trichosporeae</taxon>
        <taxon>Loxocarpinae</taxon>
        <taxon>Dorcoceras</taxon>
    </lineage>
</organism>
<proteinExistence type="predicted"/>
<keyword evidence="3" id="KW-0812">Transmembrane</keyword>
<keyword evidence="7" id="KW-1185">Reference proteome</keyword>
<dbReference type="GO" id="GO:0016301">
    <property type="term" value="F:kinase activity"/>
    <property type="evidence" value="ECO:0007669"/>
    <property type="project" value="UniProtKB-KW"/>
</dbReference>
<evidence type="ECO:0000259" key="5">
    <source>
        <dbReference type="Pfam" id="PF13947"/>
    </source>
</evidence>
<dbReference type="OrthoDB" id="909904at2759"/>
<feature type="chain" id="PRO_5016265920" evidence="4">
    <location>
        <begin position="27"/>
        <end position="303"/>
    </location>
</feature>
<dbReference type="PANTHER" id="PTHR33138">
    <property type="entry name" value="OS01G0690200 PROTEIN"/>
    <property type="match status" value="1"/>
</dbReference>
<keyword evidence="2 4" id="KW-0732">Signal</keyword>
<evidence type="ECO:0000256" key="1">
    <source>
        <dbReference type="ARBA" id="ARBA00004167"/>
    </source>
</evidence>
<keyword evidence="6" id="KW-0675">Receptor</keyword>
<comment type="subcellular location">
    <subcellularLocation>
        <location evidence="1">Membrane</location>
        <topology evidence="1">Single-pass membrane protein</topology>
    </subcellularLocation>
</comment>
<protein>
    <submittedName>
        <fullName evidence="6">Putative receptor-like protein kinase</fullName>
    </submittedName>
</protein>
<name>A0A2Z7BPD3_9LAMI</name>
<accession>A0A2Z7BPD3</accession>
<sequence length="303" mass="33453">MSKGKPMFSILTILVLCCWFAARIRAQNPSSCVSSSCGGVSISYPFRLATDHPNCGHPDPIFKLQCLQNRPILQSGSGKFVVQSISYNNFSMRVSDLGVVDKNYSSCPAYSSNSLGTQYISPGQSNEDIILVNCLKPVSHPSYVEDPVCGNPSAFSNSSRVYSYLVVGWVPPSGMTDSCVEDRRTLVSSDTLVGNSNYTMIHDSMAYGMDLTWFRALCGECKGFCSVEDNKISCRHVCYEDTPFSERTFGFLIFVVGVGIGSLLVLRFIFGVLFVVGFLLYKRRKQRSSTDKAEAKALELEKR</sequence>
<feature type="signal peptide" evidence="4">
    <location>
        <begin position="1"/>
        <end position="26"/>
    </location>
</feature>
<evidence type="ECO:0000313" key="7">
    <source>
        <dbReference type="Proteomes" id="UP000250235"/>
    </source>
</evidence>
<dbReference type="GO" id="GO:0030247">
    <property type="term" value="F:polysaccharide binding"/>
    <property type="evidence" value="ECO:0007669"/>
    <property type="project" value="InterPro"/>
</dbReference>
<evidence type="ECO:0000313" key="6">
    <source>
        <dbReference type="EMBL" id="KZV36441.1"/>
    </source>
</evidence>
<keyword evidence="6" id="KW-0808">Transferase</keyword>
<evidence type="ECO:0000256" key="2">
    <source>
        <dbReference type="ARBA" id="ARBA00022729"/>
    </source>
</evidence>
<reference evidence="6 7" key="1">
    <citation type="journal article" date="2015" name="Proc. Natl. Acad. Sci. U.S.A.">
        <title>The resurrection genome of Boea hygrometrica: A blueprint for survival of dehydration.</title>
        <authorList>
            <person name="Xiao L."/>
            <person name="Yang G."/>
            <person name="Zhang L."/>
            <person name="Yang X."/>
            <person name="Zhao S."/>
            <person name="Ji Z."/>
            <person name="Zhou Q."/>
            <person name="Hu M."/>
            <person name="Wang Y."/>
            <person name="Chen M."/>
            <person name="Xu Y."/>
            <person name="Jin H."/>
            <person name="Xiao X."/>
            <person name="Hu G."/>
            <person name="Bao F."/>
            <person name="Hu Y."/>
            <person name="Wan P."/>
            <person name="Li L."/>
            <person name="Deng X."/>
            <person name="Kuang T."/>
            <person name="Xiang C."/>
            <person name="Zhu J.K."/>
            <person name="Oliver M.J."/>
            <person name="He Y."/>
        </authorList>
    </citation>
    <scope>NUCLEOTIDE SEQUENCE [LARGE SCALE GENOMIC DNA]</scope>
    <source>
        <strain evidence="7">cv. XS01</strain>
    </source>
</reference>
<keyword evidence="3" id="KW-0472">Membrane</keyword>
<dbReference type="GO" id="GO:0016020">
    <property type="term" value="C:membrane"/>
    <property type="evidence" value="ECO:0007669"/>
    <property type="project" value="UniProtKB-SubCell"/>
</dbReference>
<evidence type="ECO:0000256" key="4">
    <source>
        <dbReference type="SAM" id="SignalP"/>
    </source>
</evidence>
<feature type="domain" description="Wall-associated receptor kinase galacturonan-binding" evidence="5">
    <location>
        <begin position="32"/>
        <end position="96"/>
    </location>
</feature>
<evidence type="ECO:0000256" key="3">
    <source>
        <dbReference type="SAM" id="Phobius"/>
    </source>
</evidence>
<feature type="transmembrane region" description="Helical" evidence="3">
    <location>
        <begin position="249"/>
        <end position="281"/>
    </location>
</feature>
<dbReference type="InterPro" id="IPR025287">
    <property type="entry name" value="WAK_GUB"/>
</dbReference>
<dbReference type="PANTHER" id="PTHR33138:SF30">
    <property type="entry name" value="LEAF RUST 10 DISEASE-RESISTANCE LOCUS RECEPTOR-LIKE PROTEIN KINASE-LIKE 2.7"/>
    <property type="match status" value="1"/>
</dbReference>
<keyword evidence="3" id="KW-1133">Transmembrane helix</keyword>